<sequence length="112" mass="11866">MSGGKRKIPQRQAGRVAEELVGCEHRGQGPAASGDARGRFRRANPAKRAFEIDAPESLWRDSQVAGLSDGEGAGGQGGGEIESHAAMVFERRCRSGRAAKSCGEMLRVGDWG</sequence>
<comment type="caution">
    <text evidence="2">The sequence shown here is derived from an EMBL/GenBank/DDBJ whole genome shotgun (WGS) entry which is preliminary data.</text>
</comment>
<evidence type="ECO:0000313" key="2">
    <source>
        <dbReference type="EMBL" id="GAA4679026.1"/>
    </source>
</evidence>
<evidence type="ECO:0000256" key="1">
    <source>
        <dbReference type="SAM" id="MobiDB-lite"/>
    </source>
</evidence>
<proteinExistence type="predicted"/>
<feature type="compositionally biased region" description="Basic and acidic residues" evidence="1">
    <location>
        <begin position="16"/>
        <end position="27"/>
    </location>
</feature>
<protein>
    <submittedName>
        <fullName evidence="2">Uncharacterized protein</fullName>
    </submittedName>
</protein>
<keyword evidence="3" id="KW-1185">Reference proteome</keyword>
<name>A0ABP8W2R9_9MICO</name>
<organism evidence="2 3">
    <name type="scientific">Frondihabitans cladoniiphilus</name>
    <dbReference type="NCBI Taxonomy" id="715785"/>
    <lineage>
        <taxon>Bacteria</taxon>
        <taxon>Bacillati</taxon>
        <taxon>Actinomycetota</taxon>
        <taxon>Actinomycetes</taxon>
        <taxon>Micrococcales</taxon>
        <taxon>Microbacteriaceae</taxon>
        <taxon>Frondihabitans</taxon>
    </lineage>
</organism>
<evidence type="ECO:0000313" key="3">
    <source>
        <dbReference type="Proteomes" id="UP001501295"/>
    </source>
</evidence>
<feature type="region of interest" description="Disordered" evidence="1">
    <location>
        <begin position="1"/>
        <end position="39"/>
    </location>
</feature>
<accession>A0ABP8W2R9</accession>
<reference evidence="3" key="1">
    <citation type="journal article" date="2019" name="Int. J. Syst. Evol. Microbiol.">
        <title>The Global Catalogue of Microorganisms (GCM) 10K type strain sequencing project: providing services to taxonomists for standard genome sequencing and annotation.</title>
        <authorList>
            <consortium name="The Broad Institute Genomics Platform"/>
            <consortium name="The Broad Institute Genome Sequencing Center for Infectious Disease"/>
            <person name="Wu L."/>
            <person name="Ma J."/>
        </authorList>
    </citation>
    <scope>NUCLEOTIDE SEQUENCE [LARGE SCALE GENOMIC DNA]</scope>
    <source>
        <strain evidence="3">JCM 18956</strain>
    </source>
</reference>
<gene>
    <name evidence="2" type="ORF">GCM10025780_25030</name>
</gene>
<dbReference type="Proteomes" id="UP001501295">
    <property type="component" value="Unassembled WGS sequence"/>
</dbReference>
<dbReference type="EMBL" id="BAABLM010000005">
    <property type="protein sequence ID" value="GAA4679026.1"/>
    <property type="molecule type" value="Genomic_DNA"/>
</dbReference>